<dbReference type="InterPro" id="IPR023214">
    <property type="entry name" value="HAD_sf"/>
</dbReference>
<sequence>MKFIIKHEIHGRMRIHVQQRRMSCEEADILHYYFSSQKLVTFVKVQERTQDIILCYVGERRNILELLKRFSYKRASVPESFLRNSGRKLNRKYWEKLVNRVILRAGSRLFMPYPLRCGLISVKAVKYLWNGIKALSRKKIEVAVLDATAIGVSILRGDMNTAGSIMFLLGIGEVLEEWTHKKSVEDLARSMSLNISKVWLLSDEKEALVPASEITVGDYVVVHMGNVIPFDGTVISGEAMVNQASMTGESSAVYKKKEGYVYAGTVVEEGELVLQVKETAESSRFEKIVTMIEESEKLKSAMEGKAEHLADRLVPYTLAGTALTYLLTQNVTRALSVLMVDFSCALKLAIPISVLSAIREASLYNITVKGGKYLEAIAEADTVVFDKTGTLTIAQPTVAEVVSMNGEEPDELLRIAACMEEHFPHSIAKAVVDAAKEKNLVHEEIHSKVEYIVAHGISTTLDGKRAIIGSYHFVFEDEGCIVREDMRQRLAQMPTEYSYLYLAIENVLAAVICIEDPLRQEAAAVINSLKRAGIRKLVMMTGDSERTARAIAAKIGVDEYYSEVLPEDKAKFIEKEKKQGRRVIMIGDGINDSPALSIADVGIAISDGAEIAREIADITIGADNLYEIVTLKAISNGLVKRIQKNYWAIAGINTALIALGVSGAIQPTTSSLLHNTSTLAISLKSMQDLLT</sequence>
<evidence type="ECO:0000313" key="12">
    <source>
        <dbReference type="EMBL" id="KSV58159.1"/>
    </source>
</evidence>
<dbReference type="PRINTS" id="PR00119">
    <property type="entry name" value="CATATPASE"/>
</dbReference>
<dbReference type="InterPro" id="IPR001757">
    <property type="entry name" value="P_typ_ATPase"/>
</dbReference>
<feature type="domain" description="P-type ATPase A" evidence="11">
    <location>
        <begin position="194"/>
        <end position="293"/>
    </location>
</feature>
<dbReference type="InterPro" id="IPR044492">
    <property type="entry name" value="P_typ_ATPase_HD_dom"/>
</dbReference>
<dbReference type="InterPro" id="IPR051014">
    <property type="entry name" value="Cation_Transport_ATPase_IB"/>
</dbReference>
<keyword evidence="13" id="KW-1185">Reference proteome</keyword>
<dbReference type="SFLD" id="SFLDG00002">
    <property type="entry name" value="C1.7:_P-type_atpase_like"/>
    <property type="match status" value="1"/>
</dbReference>
<name>A0A0V8QC29_9FIRM</name>
<gene>
    <name evidence="12" type="ORF">ASU35_14070</name>
</gene>
<evidence type="ECO:0000256" key="1">
    <source>
        <dbReference type="ARBA" id="ARBA00004141"/>
    </source>
</evidence>
<keyword evidence="7" id="KW-0472">Membrane</keyword>
<dbReference type="EMBL" id="LNAM01000184">
    <property type="protein sequence ID" value="KSV58159.1"/>
    <property type="molecule type" value="Genomic_DNA"/>
</dbReference>
<dbReference type="SUPFAM" id="SSF56784">
    <property type="entry name" value="HAD-like"/>
    <property type="match status" value="1"/>
</dbReference>
<keyword evidence="3" id="KW-0104">Cadmium</keyword>
<dbReference type="PANTHER" id="PTHR48085">
    <property type="entry name" value="CADMIUM/ZINC-TRANSPORTING ATPASE HMA2-RELATED"/>
    <property type="match status" value="1"/>
</dbReference>
<accession>A0A0V8QC29</accession>
<dbReference type="Proteomes" id="UP000054874">
    <property type="component" value="Unassembled WGS sequence"/>
</dbReference>
<dbReference type="GO" id="GO:0016887">
    <property type="term" value="F:ATP hydrolysis activity"/>
    <property type="evidence" value="ECO:0007669"/>
    <property type="project" value="InterPro"/>
</dbReference>
<dbReference type="PROSITE" id="PS00154">
    <property type="entry name" value="ATPASE_E1_E2"/>
    <property type="match status" value="1"/>
</dbReference>
<dbReference type="GO" id="GO:0046872">
    <property type="term" value="F:metal ion binding"/>
    <property type="evidence" value="ECO:0007669"/>
    <property type="project" value="UniProtKB-KW"/>
</dbReference>
<evidence type="ECO:0000256" key="5">
    <source>
        <dbReference type="ARBA" id="ARBA00022967"/>
    </source>
</evidence>
<dbReference type="InterPro" id="IPR027256">
    <property type="entry name" value="P-typ_ATPase_IB"/>
</dbReference>
<comment type="subcellular location">
    <subcellularLocation>
        <location evidence="10">Cell membrane</location>
    </subcellularLocation>
    <subcellularLocation>
        <location evidence="1">Membrane</location>
        <topology evidence="1">Multi-pass membrane protein</topology>
    </subcellularLocation>
</comment>
<dbReference type="Pfam" id="PF00122">
    <property type="entry name" value="E1-E2_ATPase"/>
    <property type="match status" value="1"/>
</dbReference>
<dbReference type="Gene3D" id="3.40.1110.10">
    <property type="entry name" value="Calcium-transporting ATPase, cytoplasmic domain N"/>
    <property type="match status" value="1"/>
</dbReference>
<dbReference type="Gene3D" id="3.40.50.1000">
    <property type="entry name" value="HAD superfamily/HAD-like"/>
    <property type="match status" value="1"/>
</dbReference>
<dbReference type="GO" id="GO:0005524">
    <property type="term" value="F:ATP binding"/>
    <property type="evidence" value="ECO:0007669"/>
    <property type="project" value="UniProtKB-UniRule"/>
</dbReference>
<dbReference type="InterPro" id="IPR008250">
    <property type="entry name" value="ATPase_P-typ_transduc_dom_A_sf"/>
</dbReference>
<evidence type="ECO:0000256" key="8">
    <source>
        <dbReference type="ARBA" id="ARBA00039103"/>
    </source>
</evidence>
<evidence type="ECO:0000256" key="2">
    <source>
        <dbReference type="ARBA" id="ARBA00006024"/>
    </source>
</evidence>
<protein>
    <recommendedName>
        <fullName evidence="8">Cd(2+)-exporting ATPase</fullName>
        <ecNumber evidence="8">7.2.2.21</ecNumber>
    </recommendedName>
</protein>
<dbReference type="InterPro" id="IPR036412">
    <property type="entry name" value="HAD-like_sf"/>
</dbReference>
<dbReference type="NCBIfam" id="TIGR01525">
    <property type="entry name" value="ATPase-IB_hvy"/>
    <property type="match status" value="1"/>
</dbReference>
<evidence type="ECO:0000256" key="3">
    <source>
        <dbReference type="ARBA" id="ARBA00022539"/>
    </source>
</evidence>
<dbReference type="SFLD" id="SFLDS00003">
    <property type="entry name" value="Haloacid_Dehalogenase"/>
    <property type="match status" value="1"/>
</dbReference>
<evidence type="ECO:0000313" key="13">
    <source>
        <dbReference type="Proteomes" id="UP000054874"/>
    </source>
</evidence>
<dbReference type="Pfam" id="PF00702">
    <property type="entry name" value="Hydrolase"/>
    <property type="match status" value="1"/>
</dbReference>
<keyword evidence="10" id="KW-0067">ATP-binding</keyword>
<evidence type="ECO:0000256" key="6">
    <source>
        <dbReference type="ARBA" id="ARBA00022989"/>
    </source>
</evidence>
<comment type="caution">
    <text evidence="12">The sequence shown here is derived from an EMBL/GenBank/DDBJ whole genome shotgun (WGS) entry which is preliminary data.</text>
</comment>
<keyword evidence="10" id="KW-0479">Metal-binding</keyword>
<dbReference type="InterPro" id="IPR023299">
    <property type="entry name" value="ATPase_P-typ_cyto_dom_N"/>
</dbReference>
<comment type="catalytic activity">
    <reaction evidence="9">
        <text>Cd(2+)(in) + ATP + H2O = Cd(2+)(out) + ADP + phosphate + H(+)</text>
        <dbReference type="Rhea" id="RHEA:12132"/>
        <dbReference type="ChEBI" id="CHEBI:15377"/>
        <dbReference type="ChEBI" id="CHEBI:15378"/>
        <dbReference type="ChEBI" id="CHEBI:30616"/>
        <dbReference type="ChEBI" id="CHEBI:43474"/>
        <dbReference type="ChEBI" id="CHEBI:48775"/>
        <dbReference type="ChEBI" id="CHEBI:456216"/>
        <dbReference type="EC" id="7.2.2.21"/>
    </reaction>
</comment>
<dbReference type="NCBIfam" id="TIGR01494">
    <property type="entry name" value="ATPase_P-type"/>
    <property type="match status" value="1"/>
</dbReference>
<keyword evidence="10" id="KW-1003">Cell membrane</keyword>
<keyword evidence="4" id="KW-0812">Transmembrane</keyword>
<keyword evidence="6" id="KW-1133">Transmembrane helix</keyword>
<evidence type="ECO:0000256" key="4">
    <source>
        <dbReference type="ARBA" id="ARBA00022692"/>
    </source>
</evidence>
<comment type="similarity">
    <text evidence="2 10">Belongs to the cation transport ATPase (P-type) (TC 3.A.3) family. Type IB subfamily.</text>
</comment>
<dbReference type="Gene3D" id="2.70.150.10">
    <property type="entry name" value="Calcium-transporting ATPase, cytoplasmic transduction domain A"/>
    <property type="match status" value="1"/>
</dbReference>
<evidence type="ECO:0000256" key="10">
    <source>
        <dbReference type="RuleBase" id="RU362081"/>
    </source>
</evidence>
<dbReference type="EC" id="7.2.2.21" evidence="8"/>
<organism evidence="12 13">
    <name type="scientific">Acetivibrio ethanolgignens</name>
    <dbReference type="NCBI Taxonomy" id="290052"/>
    <lineage>
        <taxon>Bacteria</taxon>
        <taxon>Bacillati</taxon>
        <taxon>Bacillota</taxon>
        <taxon>Clostridia</taxon>
        <taxon>Eubacteriales</taxon>
        <taxon>Oscillospiraceae</taxon>
        <taxon>Acetivibrio</taxon>
    </lineage>
</organism>
<dbReference type="SUPFAM" id="SSF81653">
    <property type="entry name" value="Calcium ATPase, transduction domain A"/>
    <property type="match status" value="1"/>
</dbReference>
<dbReference type="SFLD" id="SFLDF00027">
    <property type="entry name" value="p-type_atpase"/>
    <property type="match status" value="1"/>
</dbReference>
<dbReference type="STRING" id="290052.ASU35_14070"/>
<dbReference type="InterPro" id="IPR018303">
    <property type="entry name" value="ATPase_P-typ_P_site"/>
</dbReference>
<dbReference type="OrthoDB" id="9813266at2"/>
<evidence type="ECO:0000256" key="7">
    <source>
        <dbReference type="ARBA" id="ARBA00023136"/>
    </source>
</evidence>
<dbReference type="GO" id="GO:0005886">
    <property type="term" value="C:plasma membrane"/>
    <property type="evidence" value="ECO:0007669"/>
    <property type="project" value="UniProtKB-SubCell"/>
</dbReference>
<dbReference type="InterPro" id="IPR059000">
    <property type="entry name" value="ATPase_P-type_domA"/>
</dbReference>
<keyword evidence="10" id="KW-0547">Nucleotide-binding</keyword>
<proteinExistence type="inferred from homology"/>
<reference evidence="12 13" key="1">
    <citation type="submission" date="2015-11" db="EMBL/GenBank/DDBJ databases">
        <title>Butyribacter intestini gen. nov., sp. nov., a butyric acid-producing bacterium of the family Lachnospiraceae isolated from the human faeces.</title>
        <authorList>
            <person name="Zou Y."/>
            <person name="Xue W."/>
            <person name="Luo G."/>
            <person name="Lv M."/>
        </authorList>
    </citation>
    <scope>NUCLEOTIDE SEQUENCE [LARGE SCALE GENOMIC DNA]</scope>
    <source>
        <strain evidence="12 13">ACET-33324</strain>
    </source>
</reference>
<dbReference type="AlphaFoldDB" id="A0A0V8QC29"/>
<evidence type="ECO:0000259" key="11">
    <source>
        <dbReference type="Pfam" id="PF00122"/>
    </source>
</evidence>
<dbReference type="GO" id="GO:0008551">
    <property type="term" value="F:P-type cadmium transporter activity"/>
    <property type="evidence" value="ECO:0007669"/>
    <property type="project" value="UniProtKB-EC"/>
</dbReference>
<evidence type="ECO:0000256" key="9">
    <source>
        <dbReference type="ARBA" id="ARBA00049338"/>
    </source>
</evidence>
<dbReference type="PANTHER" id="PTHR48085:SF5">
    <property type="entry name" value="CADMIUM_ZINC-TRANSPORTING ATPASE HMA4-RELATED"/>
    <property type="match status" value="1"/>
</dbReference>
<dbReference type="RefSeq" id="WP_058353608.1">
    <property type="nucleotide sequence ID" value="NZ_CABMMD010000184.1"/>
</dbReference>
<keyword evidence="5" id="KW-1278">Translocase</keyword>